<dbReference type="OrthoDB" id="9811967at2"/>
<dbReference type="RefSeq" id="WP_142000547.1">
    <property type="nucleotide sequence ID" value="NZ_VFML01000001.1"/>
</dbReference>
<keyword evidence="4 9" id="KW-1003">Cell membrane</keyword>
<evidence type="ECO:0000256" key="4">
    <source>
        <dbReference type="ARBA" id="ARBA00022475"/>
    </source>
</evidence>
<reference evidence="10 11" key="1">
    <citation type="submission" date="2019-06" db="EMBL/GenBank/DDBJ databases">
        <title>Sequencing the genomes of 1000 actinobacteria strains.</title>
        <authorList>
            <person name="Klenk H.-P."/>
        </authorList>
    </citation>
    <scope>NUCLEOTIDE SEQUENCE [LARGE SCALE GENOMIC DNA]</scope>
    <source>
        <strain evidence="10 11">DSM 45679</strain>
    </source>
</reference>
<evidence type="ECO:0000256" key="6">
    <source>
        <dbReference type="ARBA" id="ARBA00022692"/>
    </source>
</evidence>
<feature type="transmembrane region" description="Helical" evidence="9">
    <location>
        <begin position="298"/>
        <end position="317"/>
    </location>
</feature>
<keyword evidence="7 9" id="KW-1133">Transmembrane helix</keyword>
<evidence type="ECO:0000256" key="2">
    <source>
        <dbReference type="ARBA" id="ARBA00004953"/>
    </source>
</evidence>
<dbReference type="GO" id="GO:0048472">
    <property type="term" value="F:threonine-phosphate decarboxylase activity"/>
    <property type="evidence" value="ECO:0007669"/>
    <property type="project" value="InterPro"/>
</dbReference>
<evidence type="ECO:0000256" key="5">
    <source>
        <dbReference type="ARBA" id="ARBA00022573"/>
    </source>
</evidence>
<dbReference type="UniPathway" id="UPA00148"/>
<evidence type="ECO:0000256" key="1">
    <source>
        <dbReference type="ARBA" id="ARBA00004651"/>
    </source>
</evidence>
<dbReference type="Proteomes" id="UP000320876">
    <property type="component" value="Unassembled WGS sequence"/>
</dbReference>
<evidence type="ECO:0000313" key="10">
    <source>
        <dbReference type="EMBL" id="TQJ04938.1"/>
    </source>
</evidence>
<proteinExistence type="inferred from homology"/>
<comment type="caution">
    <text evidence="10">The sequence shown here is derived from an EMBL/GenBank/DDBJ whole genome shotgun (WGS) entry which is preliminary data.</text>
</comment>
<protein>
    <recommendedName>
        <fullName evidence="9">Cobalamin biosynthesis protein CobD</fullName>
    </recommendedName>
</protein>
<dbReference type="GO" id="GO:0009236">
    <property type="term" value="P:cobalamin biosynthetic process"/>
    <property type="evidence" value="ECO:0007669"/>
    <property type="project" value="UniProtKB-UniRule"/>
</dbReference>
<keyword evidence="11" id="KW-1185">Reference proteome</keyword>
<comment type="subcellular location">
    <subcellularLocation>
        <location evidence="1 9">Cell membrane</location>
        <topology evidence="1 9">Multi-pass membrane protein</topology>
    </subcellularLocation>
</comment>
<dbReference type="PANTHER" id="PTHR34308">
    <property type="entry name" value="COBALAMIN BIOSYNTHESIS PROTEIN CBIB"/>
    <property type="match status" value="1"/>
</dbReference>
<dbReference type="EMBL" id="VFML01000001">
    <property type="protein sequence ID" value="TQJ04938.1"/>
    <property type="molecule type" value="Genomic_DNA"/>
</dbReference>
<gene>
    <name evidence="9" type="primary">cobD</name>
    <name evidence="10" type="ORF">FB471_4748</name>
</gene>
<dbReference type="GO" id="GO:0005886">
    <property type="term" value="C:plasma membrane"/>
    <property type="evidence" value="ECO:0007669"/>
    <property type="project" value="UniProtKB-SubCell"/>
</dbReference>
<accession>A0A542DPA7</accession>
<keyword evidence="6 9" id="KW-0812">Transmembrane</keyword>
<sequence length="326" mass="33618">MSGARAIGLLLGVLADGAIGGRNRSGPADGFARLARTAERKLYADRPVPGVLYAGGLTAGVVLIGLAAERVGRRSPLLRAVGTATATWAALGGAALAADGTELARDLETGTLEAARTRLSELDLRETAGLDTIGLSRASVEAVAENTSDVVVVPLVWGALAGIPGVLGARAVTVLVRTVGPPNRVALPPRHRRFGWFTARLDEVVSLLPTRAAAALTVAAAPVVGGSAAGSWRAWRRDTAAHPGPNAGRVEAAFAGALEVRLGGRTAYRHGTEELPVLGDGRNPDAGHVTRAVELSRVVGWLAGLSSAALALLLGPWRRRCRSPRR</sequence>
<name>A0A542DPA7_AMYCI</name>
<comment type="function">
    <text evidence="9">Converts cobyric acid to cobinamide by the addition of aminopropanol on the F carboxylic group.</text>
</comment>
<comment type="pathway">
    <text evidence="2 9">Cofactor biosynthesis; adenosylcobalamin biosynthesis.</text>
</comment>
<keyword evidence="5 9" id="KW-0169">Cobalamin biosynthesis</keyword>
<dbReference type="InterPro" id="IPR004485">
    <property type="entry name" value="Cobalamin_biosynth_CobD/CbiB"/>
</dbReference>
<comment type="similarity">
    <text evidence="3 9">Belongs to the CobD/CbiB family.</text>
</comment>
<evidence type="ECO:0000256" key="7">
    <source>
        <dbReference type="ARBA" id="ARBA00022989"/>
    </source>
</evidence>
<dbReference type="GO" id="GO:0015420">
    <property type="term" value="F:ABC-type vitamin B12 transporter activity"/>
    <property type="evidence" value="ECO:0007669"/>
    <property type="project" value="UniProtKB-UniRule"/>
</dbReference>
<evidence type="ECO:0000256" key="9">
    <source>
        <dbReference type="HAMAP-Rule" id="MF_00024"/>
    </source>
</evidence>
<evidence type="ECO:0000313" key="11">
    <source>
        <dbReference type="Proteomes" id="UP000320876"/>
    </source>
</evidence>
<dbReference type="PANTHER" id="PTHR34308:SF1">
    <property type="entry name" value="COBALAMIN BIOSYNTHESIS PROTEIN CBIB"/>
    <property type="match status" value="1"/>
</dbReference>
<dbReference type="HAMAP" id="MF_00024">
    <property type="entry name" value="CobD_CbiB"/>
    <property type="match status" value="1"/>
</dbReference>
<keyword evidence="8 9" id="KW-0472">Membrane</keyword>
<evidence type="ECO:0000256" key="3">
    <source>
        <dbReference type="ARBA" id="ARBA00006263"/>
    </source>
</evidence>
<dbReference type="AlphaFoldDB" id="A0A542DPA7"/>
<comment type="caution">
    <text evidence="9">Lacks conserved residue(s) required for the propagation of feature annotation.</text>
</comment>
<dbReference type="Pfam" id="PF03186">
    <property type="entry name" value="CobD_Cbib"/>
    <property type="match status" value="1"/>
</dbReference>
<evidence type="ECO:0000256" key="8">
    <source>
        <dbReference type="ARBA" id="ARBA00023136"/>
    </source>
</evidence>
<organism evidence="10 11">
    <name type="scientific">Amycolatopsis cihanbeyliensis</name>
    <dbReference type="NCBI Taxonomy" id="1128664"/>
    <lineage>
        <taxon>Bacteria</taxon>
        <taxon>Bacillati</taxon>
        <taxon>Actinomycetota</taxon>
        <taxon>Actinomycetes</taxon>
        <taxon>Pseudonocardiales</taxon>
        <taxon>Pseudonocardiaceae</taxon>
        <taxon>Amycolatopsis</taxon>
    </lineage>
</organism>